<gene>
    <name evidence="2" type="ORF">PG997_012722</name>
</gene>
<evidence type="ECO:0000256" key="1">
    <source>
        <dbReference type="SAM" id="MobiDB-lite"/>
    </source>
</evidence>
<evidence type="ECO:0000313" key="3">
    <source>
        <dbReference type="Proteomes" id="UP001433268"/>
    </source>
</evidence>
<sequence length="143" mass="15862">MEHDGREEVEEDEEDDDEDEDEDHQCRLAACLCTQLFPQIHSQRPSSHMSVHESEQTPNMKSEKDACIAHGHQNHNKECRHVIRYTIPDPDDKGHVSSGTCEARGGGGAWGEGGGQGPDPVCYASTTAFQKCNYMENPPPRTA</sequence>
<evidence type="ECO:0000313" key="2">
    <source>
        <dbReference type="EMBL" id="KAK8065975.1"/>
    </source>
</evidence>
<dbReference type="RefSeq" id="XP_066662728.1">
    <property type="nucleotide sequence ID" value="XM_066817036.1"/>
</dbReference>
<accession>A0ABR1V6V9</accession>
<name>A0ABR1V6V9_9PEZI</name>
<feature type="compositionally biased region" description="Acidic residues" evidence="1">
    <location>
        <begin position="7"/>
        <end position="23"/>
    </location>
</feature>
<dbReference type="Proteomes" id="UP001433268">
    <property type="component" value="Unassembled WGS sequence"/>
</dbReference>
<feature type="region of interest" description="Disordered" evidence="1">
    <location>
        <begin position="88"/>
        <end position="117"/>
    </location>
</feature>
<proteinExistence type="predicted"/>
<feature type="region of interest" description="Disordered" evidence="1">
    <location>
        <begin position="1"/>
        <end position="23"/>
    </location>
</feature>
<feature type="compositionally biased region" description="Basic and acidic residues" evidence="1">
    <location>
        <begin position="50"/>
        <end position="62"/>
    </location>
</feature>
<feature type="region of interest" description="Disordered" evidence="1">
    <location>
        <begin position="42"/>
        <end position="62"/>
    </location>
</feature>
<comment type="caution">
    <text evidence="2">The sequence shown here is derived from an EMBL/GenBank/DDBJ whole genome shotgun (WGS) entry which is preliminary data.</text>
</comment>
<organism evidence="2 3">
    <name type="scientific">Apiospora hydei</name>
    <dbReference type="NCBI Taxonomy" id="1337664"/>
    <lineage>
        <taxon>Eukaryota</taxon>
        <taxon>Fungi</taxon>
        <taxon>Dikarya</taxon>
        <taxon>Ascomycota</taxon>
        <taxon>Pezizomycotina</taxon>
        <taxon>Sordariomycetes</taxon>
        <taxon>Xylariomycetidae</taxon>
        <taxon>Amphisphaeriales</taxon>
        <taxon>Apiosporaceae</taxon>
        <taxon>Apiospora</taxon>
    </lineage>
</organism>
<protein>
    <submittedName>
        <fullName evidence="2">Uncharacterized protein</fullName>
    </submittedName>
</protein>
<dbReference type="GeneID" id="92050096"/>
<dbReference type="EMBL" id="JAQQWN010000009">
    <property type="protein sequence ID" value="KAK8065975.1"/>
    <property type="molecule type" value="Genomic_DNA"/>
</dbReference>
<keyword evidence="3" id="KW-1185">Reference proteome</keyword>
<feature type="compositionally biased region" description="Gly residues" evidence="1">
    <location>
        <begin position="104"/>
        <end position="117"/>
    </location>
</feature>
<reference evidence="2 3" key="1">
    <citation type="submission" date="2023-01" db="EMBL/GenBank/DDBJ databases">
        <title>Analysis of 21 Apiospora genomes using comparative genomics revels a genus with tremendous synthesis potential of carbohydrate active enzymes and secondary metabolites.</title>
        <authorList>
            <person name="Sorensen T."/>
        </authorList>
    </citation>
    <scope>NUCLEOTIDE SEQUENCE [LARGE SCALE GENOMIC DNA]</scope>
    <source>
        <strain evidence="2 3">CBS 114990</strain>
    </source>
</reference>